<evidence type="ECO:0000256" key="1">
    <source>
        <dbReference type="ARBA" id="ARBA00023015"/>
    </source>
</evidence>
<protein>
    <submittedName>
        <fullName evidence="5">Helix-turn-helix domain-containing protein</fullName>
    </submittedName>
</protein>
<keyword evidence="2" id="KW-0238">DNA-binding</keyword>
<dbReference type="Gene3D" id="1.10.10.60">
    <property type="entry name" value="Homeodomain-like"/>
    <property type="match status" value="1"/>
</dbReference>
<evidence type="ECO:0000313" key="5">
    <source>
        <dbReference type="EMBL" id="MFD1989932.1"/>
    </source>
</evidence>
<keyword evidence="6" id="KW-1185">Reference proteome</keyword>
<dbReference type="RefSeq" id="WP_204823653.1">
    <property type="nucleotide sequence ID" value="NZ_JBHUGF010000010.1"/>
</dbReference>
<evidence type="ECO:0000313" key="6">
    <source>
        <dbReference type="Proteomes" id="UP001597403"/>
    </source>
</evidence>
<keyword evidence="1" id="KW-0805">Transcription regulation</keyword>
<dbReference type="Pfam" id="PF12833">
    <property type="entry name" value="HTH_18"/>
    <property type="match status" value="1"/>
</dbReference>
<dbReference type="PANTHER" id="PTHR46796">
    <property type="entry name" value="HTH-TYPE TRANSCRIPTIONAL ACTIVATOR RHAS-RELATED"/>
    <property type="match status" value="1"/>
</dbReference>
<dbReference type="PANTHER" id="PTHR46796:SF13">
    <property type="entry name" value="HTH-TYPE TRANSCRIPTIONAL ACTIVATOR RHAS"/>
    <property type="match status" value="1"/>
</dbReference>
<evidence type="ECO:0000259" key="4">
    <source>
        <dbReference type="PROSITE" id="PS01124"/>
    </source>
</evidence>
<accession>A0ABW4UUE3</accession>
<evidence type="ECO:0000256" key="2">
    <source>
        <dbReference type="ARBA" id="ARBA00023125"/>
    </source>
</evidence>
<proteinExistence type="predicted"/>
<sequence length="282" mass="32811">MIYRPLQPPMLQSHLQNNHYHYEEYAPQPLLQSTVACYWSSTFQLSSTTLSTPFAYRIIPDGCIDIIFDLDALSVTQGAFVSSWMSTYDVFYPKQSMNFFGIRMYVEAVQAIVGYPIADLHEQIWLQELWGHSASYFWEQVVCASDNALRIDIIEQYLQQALYTYDIHPRPIHPLLSHSLSLMYDCAGQIDLATLAQQVHYSERTVRRIFQQEFGIRPKEILDIIRFQSVLQKMYRYPQYSLGELAFSGGYYDQSHLIHDFHRYYGLTPGQLSIQVQSNSAL</sequence>
<keyword evidence="3" id="KW-0804">Transcription</keyword>
<dbReference type="SMART" id="SM00342">
    <property type="entry name" value="HTH_ARAC"/>
    <property type="match status" value="1"/>
</dbReference>
<gene>
    <name evidence="5" type="ORF">ACFSGI_08180</name>
</gene>
<comment type="caution">
    <text evidence="5">The sequence shown here is derived from an EMBL/GenBank/DDBJ whole genome shotgun (WGS) entry which is preliminary data.</text>
</comment>
<reference evidence="6" key="1">
    <citation type="journal article" date="2019" name="Int. J. Syst. Evol. Microbiol.">
        <title>The Global Catalogue of Microorganisms (GCM) 10K type strain sequencing project: providing services to taxonomists for standard genome sequencing and annotation.</title>
        <authorList>
            <consortium name="The Broad Institute Genomics Platform"/>
            <consortium name="The Broad Institute Genome Sequencing Center for Infectious Disease"/>
            <person name="Wu L."/>
            <person name="Ma J."/>
        </authorList>
    </citation>
    <scope>NUCLEOTIDE SEQUENCE [LARGE SCALE GENOMIC DNA]</scope>
    <source>
        <strain evidence="6">CGMCC 1.15067</strain>
    </source>
</reference>
<evidence type="ECO:0000256" key="3">
    <source>
        <dbReference type="ARBA" id="ARBA00023163"/>
    </source>
</evidence>
<dbReference type="InterPro" id="IPR046532">
    <property type="entry name" value="DUF6597"/>
</dbReference>
<organism evidence="5 6">
    <name type="scientific">Paenibacillus nicotianae</name>
    <dbReference type="NCBI Taxonomy" id="1526551"/>
    <lineage>
        <taxon>Bacteria</taxon>
        <taxon>Bacillati</taxon>
        <taxon>Bacillota</taxon>
        <taxon>Bacilli</taxon>
        <taxon>Bacillales</taxon>
        <taxon>Paenibacillaceae</taxon>
        <taxon>Paenibacillus</taxon>
    </lineage>
</organism>
<dbReference type="InterPro" id="IPR050204">
    <property type="entry name" value="AraC_XylS_family_regulators"/>
</dbReference>
<dbReference type="EMBL" id="JBHUGF010000010">
    <property type="protein sequence ID" value="MFD1989932.1"/>
    <property type="molecule type" value="Genomic_DNA"/>
</dbReference>
<dbReference type="Proteomes" id="UP001597403">
    <property type="component" value="Unassembled WGS sequence"/>
</dbReference>
<dbReference type="InterPro" id="IPR018060">
    <property type="entry name" value="HTH_AraC"/>
</dbReference>
<dbReference type="InterPro" id="IPR009057">
    <property type="entry name" value="Homeodomain-like_sf"/>
</dbReference>
<dbReference type="PROSITE" id="PS01124">
    <property type="entry name" value="HTH_ARAC_FAMILY_2"/>
    <property type="match status" value="1"/>
</dbReference>
<dbReference type="SUPFAM" id="SSF46689">
    <property type="entry name" value="Homeodomain-like"/>
    <property type="match status" value="1"/>
</dbReference>
<dbReference type="Pfam" id="PF20240">
    <property type="entry name" value="DUF6597"/>
    <property type="match status" value="1"/>
</dbReference>
<feature type="domain" description="HTH araC/xylS-type" evidence="4">
    <location>
        <begin position="170"/>
        <end position="275"/>
    </location>
</feature>
<name>A0ABW4UUE3_9BACL</name>